<dbReference type="SUPFAM" id="SSF103657">
    <property type="entry name" value="BAR/IMD domain-like"/>
    <property type="match status" value="2"/>
</dbReference>
<dbReference type="SMART" id="SM00326">
    <property type="entry name" value="SH3"/>
    <property type="match status" value="1"/>
</dbReference>
<evidence type="ECO:0000256" key="6">
    <source>
        <dbReference type="ARBA" id="ARBA00022490"/>
    </source>
</evidence>
<dbReference type="GO" id="GO:0007165">
    <property type="term" value="P:signal transduction"/>
    <property type="evidence" value="ECO:0007669"/>
    <property type="project" value="InterPro"/>
</dbReference>
<dbReference type="Pfam" id="PF25610">
    <property type="entry name" value="HR1_TOCA"/>
    <property type="match status" value="1"/>
</dbReference>
<dbReference type="InterPro" id="IPR001060">
    <property type="entry name" value="FCH_dom"/>
</dbReference>
<dbReference type="InterPro" id="IPR036028">
    <property type="entry name" value="SH3-like_dom_sf"/>
</dbReference>
<dbReference type="InterPro" id="IPR027267">
    <property type="entry name" value="AH/BAR_dom_sf"/>
</dbReference>
<dbReference type="InterPro" id="IPR036274">
    <property type="entry name" value="HR1_rpt_sf"/>
</dbReference>
<evidence type="ECO:0000256" key="3">
    <source>
        <dbReference type="ARBA" id="ARBA00004541"/>
    </source>
</evidence>
<dbReference type="Gene3D" id="2.30.30.40">
    <property type="entry name" value="SH3 Domains"/>
    <property type="match status" value="1"/>
</dbReference>
<dbReference type="Gene3D" id="6.10.140.470">
    <property type="match status" value="1"/>
</dbReference>
<evidence type="ECO:0000256" key="9">
    <source>
        <dbReference type="ARBA" id="ARBA00023054"/>
    </source>
</evidence>
<keyword evidence="10" id="KW-0472">Membrane</keyword>
<evidence type="ECO:0000259" key="19">
    <source>
        <dbReference type="PROSITE" id="PS50002"/>
    </source>
</evidence>
<reference evidence="22" key="3">
    <citation type="submission" date="2025-09" db="UniProtKB">
        <authorList>
            <consortium name="Ensembl"/>
        </authorList>
    </citation>
    <scope>IDENTIFICATION</scope>
</reference>
<dbReference type="Gene3D" id="1.20.1270.60">
    <property type="entry name" value="Arfaptin homology (AH) domain/BAR domain"/>
    <property type="match status" value="1"/>
</dbReference>
<comment type="subcellular location">
    <subcellularLocation>
        <location evidence="2">Cell membrane</location>
        <topology evidence="2">Peripheral membrane protein</topology>
        <orientation evidence="2">Cytoplasmic side</orientation>
    </subcellularLocation>
    <subcellularLocation>
        <location evidence="1">Cytoplasm</location>
        <location evidence="1">Cytoskeleton</location>
    </subcellularLocation>
    <subcellularLocation>
        <location evidence="3">Cytoplasmic vesicle</location>
    </subcellularLocation>
</comment>
<feature type="domain" description="SH3" evidence="19">
    <location>
        <begin position="495"/>
        <end position="554"/>
    </location>
</feature>
<evidence type="ECO:0000256" key="8">
    <source>
        <dbReference type="ARBA" id="ARBA00022583"/>
    </source>
</evidence>
<dbReference type="PRINTS" id="PR00452">
    <property type="entry name" value="SH3DOMAIN"/>
</dbReference>
<dbReference type="GO" id="GO:0005634">
    <property type="term" value="C:nucleus"/>
    <property type="evidence" value="ECO:0007669"/>
    <property type="project" value="Ensembl"/>
</dbReference>
<evidence type="ECO:0000259" key="20">
    <source>
        <dbReference type="PROSITE" id="PS51741"/>
    </source>
</evidence>
<dbReference type="Ensembl" id="ENSPANT00000056269.2">
    <property type="protein sequence ID" value="ENSPANP00000038462.2"/>
    <property type="gene ID" value="ENSPANG00000018065.3"/>
</dbReference>
<dbReference type="InterPro" id="IPR001452">
    <property type="entry name" value="SH3_domain"/>
</dbReference>
<comment type="function">
    <text evidence="13">Multivalent adapter protein which may decrease NOS3 activity by inducing its translocation away from the plasma membrane.</text>
</comment>
<evidence type="ECO:0000256" key="4">
    <source>
        <dbReference type="ARBA" id="ARBA00022443"/>
    </source>
</evidence>
<dbReference type="PROSITE" id="PS50002">
    <property type="entry name" value="SH3"/>
    <property type="match status" value="1"/>
</dbReference>
<dbReference type="AlphaFoldDB" id="A0A2I3MRV8"/>
<evidence type="ECO:0000256" key="12">
    <source>
        <dbReference type="ARBA" id="ARBA00023329"/>
    </source>
</evidence>
<dbReference type="PROSITE" id="PS51860">
    <property type="entry name" value="REM_1"/>
    <property type="match status" value="1"/>
</dbReference>
<dbReference type="GO" id="GO:0003677">
    <property type="term" value="F:DNA binding"/>
    <property type="evidence" value="ECO:0007669"/>
    <property type="project" value="Ensembl"/>
</dbReference>
<sequence length="563" mass="64460">MRDPLTDCPYNKVYKNLKEFSQNGENFCKQVTSVLQQRANLEISYAKGLQKLASKLSKALQNTRKSCISSAWAWASEGMKSTADLHQKLGKAIELEAIKPTYQALNVQEKKRKSLDNEVEKTANLVISNWNQQIKAKKKLMVSTKKHEALFQLVESSKQSTTEKERRKLLNKLTKSTEKLEKEDENYYQKNMVGYSTRLKWENTLENCYQVTHSICLYPFWVKRAWGKCVSDLRYQDTFSPGNLPPLWFGYDIVKRLIMRLCSVCLQSILELEKERIQLLCNNLNQYSQHISLFGQTLTTCHTQIHCAISKIDIEKDIQAVMEETAILSTENKSEFLLTDYFEEDPNSAMDKERRKSLIKPKLLRLQRDIEKASKDKEGLERMLKTYSSNSSFSDAKSQKDTAALMDENNLKLDLLEANSYKLSSVLAELEQRPQPSHPCSNSIFRWREKEHTHSYVKISRPFLMKRLESIVSKASSGGQSNPSSSTPVPGAAQLSSRLCKALYSFQARQDDELNLEKGDIVIIHEKKEEGWWFGSLNGKKGHFPAAYVEELPSNAGNTATKA</sequence>
<evidence type="ECO:0000256" key="16">
    <source>
        <dbReference type="PROSITE-ProRule" id="PRU00192"/>
    </source>
</evidence>
<dbReference type="Bgee" id="ENSPANG00000018065">
    <property type="expression patterns" value="Expressed in adrenal medulla and 65 other cell types or tissues"/>
</dbReference>
<evidence type="ECO:0000256" key="13">
    <source>
        <dbReference type="ARBA" id="ARBA00054441"/>
    </source>
</evidence>
<keyword evidence="8" id="KW-0254">Endocytosis</keyword>
<proteinExistence type="predicted"/>
<evidence type="ECO:0000256" key="2">
    <source>
        <dbReference type="ARBA" id="ARBA00004413"/>
    </source>
</evidence>
<dbReference type="Proteomes" id="UP000028761">
    <property type="component" value="Chromosome 10"/>
</dbReference>
<dbReference type="Pfam" id="PF14604">
    <property type="entry name" value="SH3_9"/>
    <property type="match status" value="1"/>
</dbReference>
<keyword evidence="5" id="KW-1003">Cell membrane</keyword>
<dbReference type="OMA" id="HRLARFQ"/>
<evidence type="ECO:0000256" key="1">
    <source>
        <dbReference type="ARBA" id="ARBA00004245"/>
    </source>
</evidence>
<dbReference type="GO" id="GO:0005856">
    <property type="term" value="C:cytoskeleton"/>
    <property type="evidence" value="ECO:0007669"/>
    <property type="project" value="UniProtKB-SubCell"/>
</dbReference>
<keyword evidence="9 17" id="KW-0175">Coiled coil</keyword>
<evidence type="ECO:0000256" key="11">
    <source>
        <dbReference type="ARBA" id="ARBA00023212"/>
    </source>
</evidence>
<keyword evidence="12" id="KW-0968">Cytoplasmic vesicle</keyword>
<dbReference type="GO" id="GO:0006897">
    <property type="term" value="P:endocytosis"/>
    <property type="evidence" value="ECO:0007669"/>
    <property type="project" value="UniProtKB-KW"/>
</dbReference>
<feature type="domain" description="REM-1" evidence="21">
    <location>
        <begin position="349"/>
        <end position="429"/>
    </location>
</feature>
<reference evidence="22 23" key="1">
    <citation type="submission" date="2012-03" db="EMBL/GenBank/DDBJ databases">
        <title>Whole Genome Assembly of Papio anubis.</title>
        <authorList>
            <person name="Liu Y.L."/>
            <person name="Abraham K.A."/>
            <person name="Akbar H.A."/>
            <person name="Ali S.A."/>
            <person name="Anosike U.A."/>
            <person name="Aqrawi P.A."/>
            <person name="Arias F.A."/>
            <person name="Attaway T.A."/>
            <person name="Awwad R.A."/>
            <person name="Babu C.B."/>
            <person name="Bandaranaike D.B."/>
            <person name="Battles P.B."/>
            <person name="Bell A.B."/>
            <person name="Beltran B.B."/>
            <person name="Berhane-Mersha D.B."/>
            <person name="Bess C.B."/>
            <person name="Bickham C.B."/>
            <person name="Bolden T.B."/>
            <person name="Carter K.C."/>
            <person name="Chau D.C."/>
            <person name="Chavez A.C."/>
            <person name="Clerc-Blankenburg K.C."/>
            <person name="Coyle M.C."/>
            <person name="Dao M.D."/>
            <person name="Davila M.L.D."/>
            <person name="Davy-Carroll L.D."/>
            <person name="Denson S.D."/>
            <person name="Dinh H.D."/>
            <person name="Fernandez S.F."/>
            <person name="Fernando P.F."/>
            <person name="Forbes L.F."/>
            <person name="Francis C.F."/>
            <person name="Francisco L.F."/>
            <person name="Fu Q.F."/>
            <person name="Garcia-Iii R.G."/>
            <person name="Garrett T.G."/>
            <person name="Gross S.G."/>
            <person name="Gubbala S.G."/>
            <person name="Hirani K.H."/>
            <person name="Hogues M.H."/>
            <person name="Hollins B.H."/>
            <person name="Jackson L.J."/>
            <person name="Javaid M.J."/>
            <person name="Jhangiani S.J."/>
            <person name="Johnson A.J."/>
            <person name="Johnson B.J."/>
            <person name="Jones J.J."/>
            <person name="Joshi V.J."/>
            <person name="Kalu J.K."/>
            <person name="Khan N.K."/>
            <person name="Korchina V.K."/>
            <person name="Kovar C.K."/>
            <person name="Lago L.L."/>
            <person name="Lara F.L."/>
            <person name="Le T.-K.L."/>
            <person name="Lee S.L."/>
            <person name="Legall-Iii F.L."/>
            <person name="Lemon S.L."/>
            <person name="Liu J.L."/>
            <person name="Liu Y.-S.L."/>
            <person name="Liyanage D.L."/>
            <person name="Lopez J.L."/>
            <person name="Lorensuhewa L.L."/>
            <person name="Mata R.M."/>
            <person name="Mathew T.M."/>
            <person name="Mercado C.M."/>
            <person name="Mercado I.M."/>
            <person name="Morales K.M."/>
            <person name="Morgan M.M."/>
            <person name="Munidasa M.M."/>
            <person name="Ngo D.N."/>
            <person name="Nguyen L.N."/>
            <person name="Nguyen T.N."/>
            <person name="Nguyen N.N."/>
            <person name="Obregon M.O."/>
            <person name="Okwuonu G.O."/>
            <person name="Ongeri F.O."/>
            <person name="Onwere C.O."/>
            <person name="Osifeso I.O."/>
            <person name="Parra A.P."/>
            <person name="Patil S.P."/>
            <person name="Perez A.P."/>
            <person name="Perez Y.P."/>
            <person name="Pham C.P."/>
            <person name="Pu L.-L.P."/>
            <person name="Puazo M.P."/>
            <person name="Quiroz J.Q."/>
            <person name="Rouhana J.R."/>
            <person name="Ruiz M.R."/>
            <person name="Ruiz S.-J.R."/>
            <person name="Saada N.S."/>
            <person name="Santibanez J.S."/>
            <person name="Scheel M.S."/>
            <person name="Schneider B.S."/>
            <person name="Simmons D.S."/>
            <person name="Sisson I.S."/>
            <person name="Tang L.-Y.T."/>
            <person name="Thornton R.T."/>
            <person name="Tisius J.T."/>
            <person name="Toledanes G.T."/>
            <person name="Trejos Z.T."/>
            <person name="Usmani K.U."/>
            <person name="Varghese R.V."/>
            <person name="Vattathil S.V."/>
            <person name="Vee V.V."/>
            <person name="Walker D.W."/>
            <person name="Weissenberger G.W."/>
            <person name="White C.W."/>
            <person name="Williams A.W."/>
            <person name="Woodworth J.W."/>
            <person name="Wright R.W."/>
            <person name="Zhu Y.Z."/>
            <person name="Han Y.H."/>
            <person name="Newsham I.N."/>
            <person name="Nazareth L.N."/>
            <person name="Worley K.W."/>
            <person name="Muzny D.M."/>
            <person name="Rogers J.R."/>
            <person name="Gibbs R.G."/>
        </authorList>
    </citation>
    <scope>NUCLEOTIDE SEQUENCE [LARGE SCALE GENOMIC DNA]</scope>
</reference>
<organism evidence="22 23">
    <name type="scientific">Papio anubis</name>
    <name type="common">Olive baboon</name>
    <dbReference type="NCBI Taxonomy" id="9555"/>
    <lineage>
        <taxon>Eukaryota</taxon>
        <taxon>Metazoa</taxon>
        <taxon>Chordata</taxon>
        <taxon>Craniata</taxon>
        <taxon>Vertebrata</taxon>
        <taxon>Euteleostomi</taxon>
        <taxon>Mammalia</taxon>
        <taxon>Eutheria</taxon>
        <taxon>Euarchontoglires</taxon>
        <taxon>Primates</taxon>
        <taxon>Haplorrhini</taxon>
        <taxon>Catarrhini</taxon>
        <taxon>Cercopithecidae</taxon>
        <taxon>Cercopithecinae</taxon>
        <taxon>Papio</taxon>
    </lineage>
</organism>
<evidence type="ECO:0000256" key="15">
    <source>
        <dbReference type="ARBA" id="ARBA00076173"/>
    </source>
</evidence>
<dbReference type="GO" id="GO:0045892">
    <property type="term" value="P:negative regulation of DNA-templated transcription"/>
    <property type="evidence" value="ECO:0007669"/>
    <property type="project" value="Ensembl"/>
</dbReference>
<evidence type="ECO:0000256" key="10">
    <source>
        <dbReference type="ARBA" id="ARBA00023136"/>
    </source>
</evidence>
<evidence type="ECO:0000256" key="14">
    <source>
        <dbReference type="ARBA" id="ARBA00067717"/>
    </source>
</evidence>
<evidence type="ECO:0000259" key="21">
    <source>
        <dbReference type="PROSITE" id="PS51860"/>
    </source>
</evidence>
<accession>A0A2I3MRV8</accession>
<keyword evidence="11" id="KW-0206">Cytoskeleton</keyword>
<dbReference type="GO" id="GO:0005886">
    <property type="term" value="C:plasma membrane"/>
    <property type="evidence" value="ECO:0007669"/>
    <property type="project" value="UniProtKB-SubCell"/>
</dbReference>
<keyword evidence="23" id="KW-1185">Reference proteome</keyword>
<dbReference type="SUPFAM" id="SSF46585">
    <property type="entry name" value="HR1 repeat"/>
    <property type="match status" value="1"/>
</dbReference>
<gene>
    <name evidence="22" type="primary">NOSTRIN</name>
</gene>
<keyword evidence="6" id="KW-0963">Cytoplasm</keyword>
<name>A0A2I3MRV8_PAPAN</name>
<dbReference type="Pfam" id="PF00611">
    <property type="entry name" value="FCH"/>
    <property type="match status" value="1"/>
</dbReference>
<evidence type="ECO:0000256" key="7">
    <source>
        <dbReference type="ARBA" id="ARBA00022553"/>
    </source>
</evidence>
<dbReference type="ExpressionAtlas" id="A0A2I3MRV8">
    <property type="expression patterns" value="baseline"/>
</dbReference>
<protein>
    <recommendedName>
        <fullName evidence="14">Nostrin</fullName>
    </recommendedName>
    <alternativeName>
        <fullName evidence="15">Nitric oxide synthase trafficker</fullName>
    </alternativeName>
</protein>
<feature type="domain" description="F-BAR" evidence="20">
    <location>
        <begin position="1"/>
        <end position="317"/>
    </location>
</feature>
<keyword evidence="7" id="KW-0597">Phosphoprotein</keyword>
<dbReference type="PANTHER" id="PTHR23065">
    <property type="entry name" value="PROLINE-SERINE-THREONINE PHOSPHATASE INTERACTING PROTEIN 1"/>
    <property type="match status" value="1"/>
</dbReference>
<dbReference type="InterPro" id="IPR057870">
    <property type="entry name" value="HR1_TOCA"/>
</dbReference>
<feature type="coiled-coil region" evidence="18">
    <location>
        <begin position="363"/>
        <end position="433"/>
    </location>
</feature>
<dbReference type="SUPFAM" id="SSF50044">
    <property type="entry name" value="SH3-domain"/>
    <property type="match status" value="1"/>
</dbReference>
<dbReference type="PROSITE" id="PS51741">
    <property type="entry name" value="F_BAR"/>
    <property type="match status" value="1"/>
</dbReference>
<keyword evidence="4 16" id="KW-0728">SH3 domain</keyword>
<dbReference type="CDD" id="cd11823">
    <property type="entry name" value="SH3_Nostrin"/>
    <property type="match status" value="1"/>
</dbReference>
<dbReference type="STRING" id="9555.ENSPANP00000038462"/>
<dbReference type="InterPro" id="IPR011072">
    <property type="entry name" value="HR1_rho-bd"/>
</dbReference>
<evidence type="ECO:0000313" key="22">
    <source>
        <dbReference type="Ensembl" id="ENSPANP00000038462.2"/>
    </source>
</evidence>
<dbReference type="FunFam" id="2.30.30.40:FF:000186">
    <property type="entry name" value="Nitric oxide synthase trafficking"/>
    <property type="match status" value="1"/>
</dbReference>
<evidence type="ECO:0000256" key="5">
    <source>
        <dbReference type="ARBA" id="ARBA00022475"/>
    </source>
</evidence>
<dbReference type="PANTHER" id="PTHR23065:SF7">
    <property type="entry name" value="NOSTRIN, ISOFORM H"/>
    <property type="match status" value="1"/>
</dbReference>
<dbReference type="GO" id="GO:0031410">
    <property type="term" value="C:cytoplasmic vesicle"/>
    <property type="evidence" value="ECO:0007669"/>
    <property type="project" value="UniProtKB-SubCell"/>
</dbReference>
<dbReference type="InterPro" id="IPR035656">
    <property type="entry name" value="Nostrin_SH3"/>
</dbReference>
<reference evidence="22" key="2">
    <citation type="submission" date="2025-08" db="UniProtKB">
        <authorList>
            <consortium name="Ensembl"/>
        </authorList>
    </citation>
    <scope>IDENTIFICATION</scope>
</reference>
<evidence type="ECO:0000256" key="18">
    <source>
        <dbReference type="SAM" id="Coils"/>
    </source>
</evidence>
<evidence type="ECO:0000313" key="23">
    <source>
        <dbReference type="Proteomes" id="UP000028761"/>
    </source>
</evidence>
<evidence type="ECO:0000256" key="17">
    <source>
        <dbReference type="PROSITE-ProRule" id="PRU01077"/>
    </source>
</evidence>
<dbReference type="InterPro" id="IPR031160">
    <property type="entry name" value="F_BAR_dom"/>
</dbReference>
<dbReference type="GeneTree" id="ENSGT00510000048120"/>